<name>A0ABY4V9Y2_9GAMM</name>
<evidence type="ECO:0000313" key="3">
    <source>
        <dbReference type="Proteomes" id="UP001055658"/>
    </source>
</evidence>
<keyword evidence="1" id="KW-0472">Membrane</keyword>
<dbReference type="EMBL" id="CP092418">
    <property type="protein sequence ID" value="USD21094.1"/>
    <property type="molecule type" value="Genomic_DNA"/>
</dbReference>
<dbReference type="Pfam" id="PF12261">
    <property type="entry name" value="T_hemolysin"/>
    <property type="match status" value="1"/>
</dbReference>
<proteinExistence type="predicted"/>
<accession>A0ABY4V9Y2</accession>
<keyword evidence="1" id="KW-1133">Transmembrane helix</keyword>
<evidence type="ECO:0000256" key="1">
    <source>
        <dbReference type="SAM" id="Phobius"/>
    </source>
</evidence>
<dbReference type="InterPro" id="IPR022050">
    <property type="entry name" value="T_hemolysin"/>
</dbReference>
<organism evidence="2 3">
    <name type="scientific">Microbulbifer variabilis</name>
    <dbReference type="NCBI Taxonomy" id="266805"/>
    <lineage>
        <taxon>Bacteria</taxon>
        <taxon>Pseudomonadati</taxon>
        <taxon>Pseudomonadota</taxon>
        <taxon>Gammaproteobacteria</taxon>
        <taxon>Cellvibrionales</taxon>
        <taxon>Microbulbiferaceae</taxon>
        <taxon>Microbulbifer</taxon>
    </lineage>
</organism>
<gene>
    <name evidence="2" type="ORF">MJO52_18835</name>
</gene>
<keyword evidence="3" id="KW-1185">Reference proteome</keyword>
<protein>
    <submittedName>
        <fullName evidence="2">Thermostable hemolysin</fullName>
    </submittedName>
</protein>
<sequence>MALQRHYQYLDQSALPKRKLRRCKLDFDLTRIGQAGHSRVQGFIAQKFADTYGAQVNQFAPLLLSAWQESAFSSALGLRRADSGSLFLEQYLDHPVEQEIAAFSGGSVKRTEIVEIGNLISTSRGGSQMLFLMLFELFAAAGVHWAIYTATAEVRGLLQKLVGRQTVLCEADGRRLGDNLDEWGRYYESAPAVTAIDMVAEHRALLANPRTRETLLACRPSAQAMSPVLTSSAGGANLCN</sequence>
<dbReference type="RefSeq" id="WP_252083497.1">
    <property type="nucleotide sequence ID" value="NZ_CP092418.1"/>
</dbReference>
<evidence type="ECO:0000313" key="2">
    <source>
        <dbReference type="EMBL" id="USD21094.1"/>
    </source>
</evidence>
<dbReference type="Proteomes" id="UP001055658">
    <property type="component" value="Chromosome"/>
</dbReference>
<feature type="transmembrane region" description="Helical" evidence="1">
    <location>
        <begin position="129"/>
        <end position="148"/>
    </location>
</feature>
<keyword evidence="1" id="KW-0812">Transmembrane</keyword>
<reference evidence="2" key="1">
    <citation type="submission" date="2022-02" db="EMBL/GenBank/DDBJ databases">
        <title>Coral-associated bacteria.</title>
        <authorList>
            <person name="Tang K."/>
            <person name="Wang X."/>
        </authorList>
    </citation>
    <scope>NUCLEOTIDE SEQUENCE</scope>
    <source>
        <strain evidence="2">SCSIO 43006</strain>
    </source>
</reference>